<dbReference type="EMBL" id="BAABME010007970">
    <property type="protein sequence ID" value="GAA0172116.1"/>
    <property type="molecule type" value="Genomic_DNA"/>
</dbReference>
<name>A0AAV3RA89_LITER</name>
<dbReference type="AlphaFoldDB" id="A0AAV3RA89"/>
<evidence type="ECO:0000256" key="1">
    <source>
        <dbReference type="SAM" id="MobiDB-lite"/>
    </source>
</evidence>
<feature type="region of interest" description="Disordered" evidence="1">
    <location>
        <begin position="1"/>
        <end position="28"/>
    </location>
</feature>
<comment type="caution">
    <text evidence="2">The sequence shown here is derived from an EMBL/GenBank/DDBJ whole genome shotgun (WGS) entry which is preliminary data.</text>
</comment>
<gene>
    <name evidence="2" type="ORF">LIER_26009</name>
</gene>
<accession>A0AAV3RA89</accession>
<proteinExistence type="predicted"/>
<sequence length="99" mass="11164">MGRKGNDKGPISLRLMKPTGTTADPVCGNSDLALTRRTAEKERLSISMLRRTISTRLTQIQESPLKFPSPIVEIPKDPCNIEALEVSQNHSRFKQMCYY</sequence>
<reference evidence="2 3" key="1">
    <citation type="submission" date="2024-01" db="EMBL/GenBank/DDBJ databases">
        <title>The complete chloroplast genome sequence of Lithospermum erythrorhizon: insights into the phylogenetic relationship among Boraginaceae species and the maternal lineages of purple gromwells.</title>
        <authorList>
            <person name="Okada T."/>
            <person name="Watanabe K."/>
        </authorList>
    </citation>
    <scope>NUCLEOTIDE SEQUENCE [LARGE SCALE GENOMIC DNA]</scope>
</reference>
<keyword evidence="3" id="KW-1185">Reference proteome</keyword>
<dbReference type="Proteomes" id="UP001454036">
    <property type="component" value="Unassembled WGS sequence"/>
</dbReference>
<protein>
    <submittedName>
        <fullName evidence="2">Uncharacterized protein</fullName>
    </submittedName>
</protein>
<evidence type="ECO:0000313" key="3">
    <source>
        <dbReference type="Proteomes" id="UP001454036"/>
    </source>
</evidence>
<organism evidence="2 3">
    <name type="scientific">Lithospermum erythrorhizon</name>
    <name type="common">Purple gromwell</name>
    <name type="synonym">Lithospermum officinale var. erythrorhizon</name>
    <dbReference type="NCBI Taxonomy" id="34254"/>
    <lineage>
        <taxon>Eukaryota</taxon>
        <taxon>Viridiplantae</taxon>
        <taxon>Streptophyta</taxon>
        <taxon>Embryophyta</taxon>
        <taxon>Tracheophyta</taxon>
        <taxon>Spermatophyta</taxon>
        <taxon>Magnoliopsida</taxon>
        <taxon>eudicotyledons</taxon>
        <taxon>Gunneridae</taxon>
        <taxon>Pentapetalae</taxon>
        <taxon>asterids</taxon>
        <taxon>lamiids</taxon>
        <taxon>Boraginales</taxon>
        <taxon>Boraginaceae</taxon>
        <taxon>Boraginoideae</taxon>
        <taxon>Lithospermeae</taxon>
        <taxon>Lithospermum</taxon>
    </lineage>
</organism>
<evidence type="ECO:0000313" key="2">
    <source>
        <dbReference type="EMBL" id="GAA0172116.1"/>
    </source>
</evidence>